<dbReference type="PANTHER" id="PTHR36558:SF1">
    <property type="entry name" value="RESTRICTION ENDONUCLEASE DOMAIN-CONTAINING PROTEIN-RELATED"/>
    <property type="match status" value="1"/>
</dbReference>
<dbReference type="Gene3D" id="3.90.1570.10">
    <property type="entry name" value="tt1808, chain A"/>
    <property type="match status" value="1"/>
</dbReference>
<evidence type="ECO:0000313" key="3">
    <source>
        <dbReference type="Proteomes" id="UP000184335"/>
    </source>
</evidence>
<dbReference type="AlphaFoldDB" id="A0A1M6FKN3"/>
<evidence type="ECO:0000313" key="2">
    <source>
        <dbReference type="EMBL" id="SHI98213.1"/>
    </source>
</evidence>
<accession>A0A1M6FKN3</accession>
<keyword evidence="2" id="KW-0255">Endonuclease</keyword>
<dbReference type="InterPro" id="IPR008538">
    <property type="entry name" value="Uma2"/>
</dbReference>
<evidence type="ECO:0000259" key="1">
    <source>
        <dbReference type="Pfam" id="PF05685"/>
    </source>
</evidence>
<dbReference type="GO" id="GO:0004519">
    <property type="term" value="F:endonuclease activity"/>
    <property type="evidence" value="ECO:0007669"/>
    <property type="project" value="UniProtKB-KW"/>
</dbReference>
<name>A0A1M6FKN3_9FLAO</name>
<proteinExistence type="predicted"/>
<dbReference type="STRING" id="1118202.SAMN05443429_10748"/>
<dbReference type="SUPFAM" id="SSF52980">
    <property type="entry name" value="Restriction endonuclease-like"/>
    <property type="match status" value="1"/>
</dbReference>
<reference evidence="2 3" key="1">
    <citation type="submission" date="2016-11" db="EMBL/GenBank/DDBJ databases">
        <authorList>
            <person name="Jaros S."/>
            <person name="Januszkiewicz K."/>
            <person name="Wedrychowicz H."/>
        </authorList>
    </citation>
    <scope>NUCLEOTIDE SEQUENCE [LARGE SCALE GENOMIC DNA]</scope>
    <source>
        <strain evidence="2 3">DSM 25479</strain>
    </source>
</reference>
<dbReference type="Pfam" id="PF05685">
    <property type="entry name" value="Uma2"/>
    <property type="match status" value="1"/>
</dbReference>
<dbReference type="InterPro" id="IPR012296">
    <property type="entry name" value="Nuclease_put_TT1808"/>
</dbReference>
<dbReference type="InterPro" id="IPR011335">
    <property type="entry name" value="Restrct_endonuc-II-like"/>
</dbReference>
<keyword evidence="2" id="KW-0378">Hydrolase</keyword>
<organism evidence="2 3">
    <name type="scientific">Cruoricaptor ignavus</name>
    <dbReference type="NCBI Taxonomy" id="1118202"/>
    <lineage>
        <taxon>Bacteria</taxon>
        <taxon>Pseudomonadati</taxon>
        <taxon>Bacteroidota</taxon>
        <taxon>Flavobacteriia</taxon>
        <taxon>Flavobacteriales</taxon>
        <taxon>Weeksellaceae</taxon>
        <taxon>Cruoricaptor</taxon>
    </lineage>
</organism>
<dbReference type="EMBL" id="FQYI01000007">
    <property type="protein sequence ID" value="SHI98213.1"/>
    <property type="molecule type" value="Genomic_DNA"/>
</dbReference>
<sequence>MEVTNFSDLDLSKSYTYADYLLWKFQERVELFKGKIFQMSPAPLRKHQRISLKITDVFLQAFRSHTCEIYVAPFDVRFPDVDGKIRTVVQPDLCVICDLEKLDERGCLGAPDLVVEILSPGNSKKEYDNKYRIYEENGVKEYWIVHPGEKNVQQFVLQGEIFIGLKPATEGEILQSRIFPQLSLSVSELFSGID</sequence>
<dbReference type="PANTHER" id="PTHR36558">
    <property type="entry name" value="GLR1098 PROTEIN"/>
    <property type="match status" value="1"/>
</dbReference>
<dbReference type="CDD" id="cd06260">
    <property type="entry name" value="DUF820-like"/>
    <property type="match status" value="1"/>
</dbReference>
<dbReference type="OrthoDB" id="9808428at2"/>
<gene>
    <name evidence="2" type="ORF">SAMN05443429_10748</name>
</gene>
<keyword evidence="2" id="KW-0540">Nuclease</keyword>
<keyword evidence="3" id="KW-1185">Reference proteome</keyword>
<dbReference type="Proteomes" id="UP000184335">
    <property type="component" value="Unassembled WGS sequence"/>
</dbReference>
<feature type="domain" description="Putative restriction endonuclease" evidence="1">
    <location>
        <begin position="19"/>
        <end position="186"/>
    </location>
</feature>
<dbReference type="RefSeq" id="WP_073179938.1">
    <property type="nucleotide sequence ID" value="NZ_FQYI01000007.1"/>
</dbReference>
<protein>
    <submittedName>
        <fullName evidence="2">Endonuclease, Uma2 family (Restriction endonuclease fold)</fullName>
    </submittedName>
</protein>